<feature type="region of interest" description="Disordered" evidence="1">
    <location>
        <begin position="72"/>
        <end position="102"/>
    </location>
</feature>
<feature type="compositionally biased region" description="Basic and acidic residues" evidence="1">
    <location>
        <begin position="431"/>
        <end position="442"/>
    </location>
</feature>
<feature type="compositionally biased region" description="Basic and acidic residues" evidence="1">
    <location>
        <begin position="78"/>
        <end position="98"/>
    </location>
</feature>
<gene>
    <name evidence="2" type="ORF">LOC62_03G004399</name>
</gene>
<proteinExistence type="predicted"/>
<evidence type="ECO:0000313" key="2">
    <source>
        <dbReference type="EMBL" id="WOO80873.1"/>
    </source>
</evidence>
<evidence type="ECO:0000256" key="1">
    <source>
        <dbReference type="SAM" id="MobiDB-lite"/>
    </source>
</evidence>
<dbReference type="GeneID" id="87807637"/>
<sequence>MSHPDAAEANNDHLPPNLSNLGSLFPTNAEFLPEHADALLESAIEAAPPDEPAPAPAPVIEPEIHDAVPELGVDLDPELDKDAEAEADDTPRRPRKVDPSALEVTSSALRAENERLRRIILAMEGGAVVDSLEGDLLPQHTLRELASAAVSEAELASFGFESLQQHLDQQRPEDAVAAVEAAAQQAAQNFALAPATEAAASPADFLYGLTARVAPSRTPAFPADYESDPFKVAAAALHAEIEATRAAIAEQEAQIAACKAGSAPPPADSANVPGDLARTIAAVDSDRRKTAVLRDIASRLQASRDDIQREIVDRKAELALLALDDADAEDAEDAQRGALVEVRSYVEGLIKMYKETGTLPPAPLPPLSLLVRAEALQPPPSSLPKKRGRPARATQKASVVPMALAHLVPDPEAVRDREQNTPIRRKGVKRNKVELEREKQREEEEGEMLRSLAGIGVWAREGYVNEV</sequence>
<reference evidence="2" key="1">
    <citation type="submission" date="2023-10" db="EMBL/GenBank/DDBJ databases">
        <authorList>
            <person name="Noh H."/>
        </authorList>
    </citation>
    <scope>NUCLEOTIDE SEQUENCE</scope>
    <source>
        <strain evidence="2">DUCC4014</strain>
    </source>
</reference>
<feature type="region of interest" description="Disordered" evidence="1">
    <location>
        <begin position="1"/>
        <end position="24"/>
    </location>
</feature>
<name>A0AAF0YC50_9TREE</name>
<feature type="region of interest" description="Disordered" evidence="1">
    <location>
        <begin position="414"/>
        <end position="448"/>
    </location>
</feature>
<evidence type="ECO:0000313" key="3">
    <source>
        <dbReference type="Proteomes" id="UP000827549"/>
    </source>
</evidence>
<dbReference type="Proteomes" id="UP000827549">
    <property type="component" value="Chromosome 3"/>
</dbReference>
<dbReference type="EMBL" id="CP086716">
    <property type="protein sequence ID" value="WOO80873.1"/>
    <property type="molecule type" value="Genomic_DNA"/>
</dbReference>
<protein>
    <submittedName>
        <fullName evidence="2">Uncharacterized protein</fullName>
    </submittedName>
</protein>
<dbReference type="RefSeq" id="XP_062626905.1">
    <property type="nucleotide sequence ID" value="XM_062770921.1"/>
</dbReference>
<dbReference type="AlphaFoldDB" id="A0AAF0YC50"/>
<keyword evidence="3" id="KW-1185">Reference proteome</keyword>
<organism evidence="2 3">
    <name type="scientific">Vanrija pseudolonga</name>
    <dbReference type="NCBI Taxonomy" id="143232"/>
    <lineage>
        <taxon>Eukaryota</taxon>
        <taxon>Fungi</taxon>
        <taxon>Dikarya</taxon>
        <taxon>Basidiomycota</taxon>
        <taxon>Agaricomycotina</taxon>
        <taxon>Tremellomycetes</taxon>
        <taxon>Trichosporonales</taxon>
        <taxon>Trichosporonaceae</taxon>
        <taxon>Vanrija</taxon>
    </lineage>
</organism>
<accession>A0AAF0YC50</accession>